<evidence type="ECO:0000313" key="2">
    <source>
        <dbReference type="Proteomes" id="UP000571084"/>
    </source>
</evidence>
<evidence type="ECO:0000313" key="1">
    <source>
        <dbReference type="EMBL" id="MBB5200755.1"/>
    </source>
</evidence>
<name>A0A840RSH8_9BURK</name>
<gene>
    <name evidence="1" type="ORF">HNR39_002597</name>
</gene>
<protein>
    <submittedName>
        <fullName evidence="1">Uncharacterized protein</fullName>
    </submittedName>
</protein>
<proteinExistence type="predicted"/>
<sequence length="106" mass="11482">MLPRLKMFFIWLLCLVVTPIMIIAMLAQTLFGSILRAKSMAVSLDECGNCLFGGDPQETISRRTGMALIAGKRWAKIAAPFIDLLFGKGHCLANAAATPLSNNQGK</sequence>
<dbReference type="EMBL" id="JACHHQ010000005">
    <property type="protein sequence ID" value="MBB5200755.1"/>
    <property type="molecule type" value="Genomic_DNA"/>
</dbReference>
<dbReference type="Proteomes" id="UP000571084">
    <property type="component" value="Unassembled WGS sequence"/>
</dbReference>
<accession>A0A840RSH8</accession>
<keyword evidence="2" id="KW-1185">Reference proteome</keyword>
<reference evidence="1 2" key="1">
    <citation type="submission" date="2020-08" db="EMBL/GenBank/DDBJ databases">
        <title>Genomic Encyclopedia of Type Strains, Phase IV (KMG-IV): sequencing the most valuable type-strain genomes for metagenomic binning, comparative biology and taxonomic classification.</title>
        <authorList>
            <person name="Goeker M."/>
        </authorList>
    </citation>
    <scope>NUCLEOTIDE SEQUENCE [LARGE SCALE GENOMIC DNA]</scope>
    <source>
        <strain evidence="1 2">DSM 23240</strain>
    </source>
</reference>
<dbReference type="RefSeq" id="WP_168055787.1">
    <property type="nucleotide sequence ID" value="NZ_JAAOZT010000007.1"/>
</dbReference>
<dbReference type="AlphaFoldDB" id="A0A840RSH8"/>
<comment type="caution">
    <text evidence="1">The sequence shown here is derived from an EMBL/GenBank/DDBJ whole genome shotgun (WGS) entry which is preliminary data.</text>
</comment>
<organism evidence="1 2">
    <name type="scientific">Glaciimonas immobilis</name>
    <dbReference type="NCBI Taxonomy" id="728004"/>
    <lineage>
        <taxon>Bacteria</taxon>
        <taxon>Pseudomonadati</taxon>
        <taxon>Pseudomonadota</taxon>
        <taxon>Betaproteobacteria</taxon>
        <taxon>Burkholderiales</taxon>
        <taxon>Oxalobacteraceae</taxon>
        <taxon>Glaciimonas</taxon>
    </lineage>
</organism>